<name>A0ABU9DVK1_9BACL</name>
<keyword evidence="1" id="KW-0489">Methyltransferase</keyword>
<accession>A0ABU9DVK1</accession>
<sequence length="231" mass="26119">MSDFPNTDGLSASEFWIQAWEEAAASDLRVGNDTEEERFWQGYAPAYDDRNPLAPYTQELMKQVYAYLKADDRLLEIGPGTGGFTQLLAPHVGELALVEPSTSMFEVLCHNWAKLVAPLPQLLAVKWEEAPEVEADVVFSANAFYRIRDMKDSLLKMHQTARRHVFLVQSIGQPFAGPLRVTENGEPQERVRAEVISSILDELNIEHHYATFPVQRKSGEIHDVALIHWSV</sequence>
<dbReference type="Pfam" id="PF13489">
    <property type="entry name" value="Methyltransf_23"/>
    <property type="match status" value="1"/>
</dbReference>
<protein>
    <submittedName>
        <fullName evidence="1">Methyltransferase domain-containing protein</fullName>
    </submittedName>
</protein>
<organism evidence="1 2">
    <name type="scientific">Paenibacillus filicis</name>
    <dbReference type="NCBI Taxonomy" id="669464"/>
    <lineage>
        <taxon>Bacteria</taxon>
        <taxon>Bacillati</taxon>
        <taxon>Bacillota</taxon>
        <taxon>Bacilli</taxon>
        <taxon>Bacillales</taxon>
        <taxon>Paenibacillaceae</taxon>
        <taxon>Paenibacillus</taxon>
    </lineage>
</organism>
<dbReference type="GO" id="GO:0008168">
    <property type="term" value="F:methyltransferase activity"/>
    <property type="evidence" value="ECO:0007669"/>
    <property type="project" value="UniProtKB-KW"/>
</dbReference>
<dbReference type="SUPFAM" id="SSF53335">
    <property type="entry name" value="S-adenosyl-L-methionine-dependent methyltransferases"/>
    <property type="match status" value="1"/>
</dbReference>
<evidence type="ECO:0000313" key="2">
    <source>
        <dbReference type="Proteomes" id="UP001469365"/>
    </source>
</evidence>
<dbReference type="Gene3D" id="3.40.50.150">
    <property type="entry name" value="Vaccinia Virus protein VP39"/>
    <property type="match status" value="1"/>
</dbReference>
<reference evidence="1 2" key="1">
    <citation type="submission" date="2024-04" db="EMBL/GenBank/DDBJ databases">
        <title>draft genome sequnece of Paenibacillus filicis.</title>
        <authorList>
            <person name="Kim D.-U."/>
        </authorList>
    </citation>
    <scope>NUCLEOTIDE SEQUENCE [LARGE SCALE GENOMIC DNA]</scope>
    <source>
        <strain evidence="1 2">KACC14197</strain>
    </source>
</reference>
<comment type="caution">
    <text evidence="1">The sequence shown here is derived from an EMBL/GenBank/DDBJ whole genome shotgun (WGS) entry which is preliminary data.</text>
</comment>
<dbReference type="Proteomes" id="UP001469365">
    <property type="component" value="Unassembled WGS sequence"/>
</dbReference>
<dbReference type="EMBL" id="JBBPCC010000036">
    <property type="protein sequence ID" value="MEK8132827.1"/>
    <property type="molecule type" value="Genomic_DNA"/>
</dbReference>
<dbReference type="GO" id="GO:0032259">
    <property type="term" value="P:methylation"/>
    <property type="evidence" value="ECO:0007669"/>
    <property type="project" value="UniProtKB-KW"/>
</dbReference>
<evidence type="ECO:0000313" key="1">
    <source>
        <dbReference type="EMBL" id="MEK8132827.1"/>
    </source>
</evidence>
<dbReference type="RefSeq" id="WP_341419951.1">
    <property type="nucleotide sequence ID" value="NZ_JBBPCC010000036.1"/>
</dbReference>
<dbReference type="InterPro" id="IPR029063">
    <property type="entry name" value="SAM-dependent_MTases_sf"/>
</dbReference>
<dbReference type="CDD" id="cd02440">
    <property type="entry name" value="AdoMet_MTases"/>
    <property type="match status" value="1"/>
</dbReference>
<keyword evidence="1" id="KW-0808">Transferase</keyword>
<proteinExistence type="predicted"/>
<keyword evidence="2" id="KW-1185">Reference proteome</keyword>
<gene>
    <name evidence="1" type="ORF">WMW72_33600</name>
</gene>